<dbReference type="Gene3D" id="3.50.50.60">
    <property type="entry name" value="FAD/NAD(P)-binding domain"/>
    <property type="match status" value="2"/>
</dbReference>
<keyword evidence="4" id="KW-1185">Reference proteome</keyword>
<dbReference type="SUPFAM" id="SSF54373">
    <property type="entry name" value="FAD-linked reductases, C-terminal domain"/>
    <property type="match status" value="1"/>
</dbReference>
<dbReference type="PANTHER" id="PTHR43563">
    <property type="entry name" value="AMINE OXIDASE"/>
    <property type="match status" value="1"/>
</dbReference>
<organism evidence="3 4">
    <name type="scientific">Kaistella gelatinilytica</name>
    <dbReference type="NCBI Taxonomy" id="2787636"/>
    <lineage>
        <taxon>Bacteria</taxon>
        <taxon>Pseudomonadati</taxon>
        <taxon>Bacteroidota</taxon>
        <taxon>Flavobacteriia</taxon>
        <taxon>Flavobacteriales</taxon>
        <taxon>Weeksellaceae</taxon>
        <taxon>Chryseobacterium group</taxon>
        <taxon>Kaistella</taxon>
    </lineage>
</organism>
<name>A0ABS0F8B1_9FLAO</name>
<dbReference type="PANTHER" id="PTHR43563:SF1">
    <property type="entry name" value="AMINE OXIDASE [FLAVIN-CONTAINING] B"/>
    <property type="match status" value="1"/>
</dbReference>
<dbReference type="Pfam" id="PF01593">
    <property type="entry name" value="Amino_oxidase"/>
    <property type="match status" value="2"/>
</dbReference>
<reference evidence="3 4" key="1">
    <citation type="submission" date="2020-11" db="EMBL/GenBank/DDBJ databases">
        <title>Kaistella gelatinilytica sp. nov., a flavobacterium isolated from Antarctic Soil.</title>
        <authorList>
            <person name="Li J."/>
        </authorList>
    </citation>
    <scope>NUCLEOTIDE SEQUENCE [LARGE SCALE GENOMIC DNA]</scope>
    <source>
        <strain evidence="3 4">G5-32</strain>
    </source>
</reference>
<comment type="similarity">
    <text evidence="1">Belongs to the flavin monoamine oxidase family.</text>
</comment>
<dbReference type="InterPro" id="IPR050703">
    <property type="entry name" value="Flavin_MAO"/>
</dbReference>
<gene>
    <name evidence="3" type="ORF">IV494_01850</name>
</gene>
<dbReference type="EMBL" id="JADPVI010000001">
    <property type="protein sequence ID" value="MBF8455912.1"/>
    <property type="molecule type" value="Genomic_DNA"/>
</dbReference>
<evidence type="ECO:0000313" key="4">
    <source>
        <dbReference type="Proteomes" id="UP000660070"/>
    </source>
</evidence>
<evidence type="ECO:0000256" key="1">
    <source>
        <dbReference type="ARBA" id="ARBA00005995"/>
    </source>
</evidence>
<evidence type="ECO:0000259" key="2">
    <source>
        <dbReference type="Pfam" id="PF01593"/>
    </source>
</evidence>
<dbReference type="RefSeq" id="WP_196078469.1">
    <property type="nucleotide sequence ID" value="NZ_JADPVI010000001.1"/>
</dbReference>
<sequence length="349" mass="39770">MIIIVGAGLSGLLTAYLLKKEGIPFKILESRNRVGGRINTIYRKEEAPIEMGATWFTAQHLNLTALLEDLGISRFEQYMDEEVFYQPQSKFPTQIVEIPKSEPSYRISGGTSTLINNLLECLDSADLFLNESVSQISFKENSVSVKAENIFEGDAVVLALPPKLWANRITFQPELQADLRETALQTHTWMEDSIKVALTFEKPFWKEENLPRTLFSNVGPVTEFYDQSDAENSKFALCGFINSAFKNLSKSERKELVLKQLKTIFGSRITEFLTYEEWVWSEEINTFQDSEHSLFPHQNNGNPIFRSTYFDERLIISGSETSSRFPGYMEGAVISAKESVRKIVELQKI</sequence>
<evidence type="ECO:0000313" key="3">
    <source>
        <dbReference type="EMBL" id="MBF8455912.1"/>
    </source>
</evidence>
<accession>A0ABS0F8B1</accession>
<feature type="domain" description="Amine oxidase" evidence="2">
    <location>
        <begin position="9"/>
        <end position="85"/>
    </location>
</feature>
<feature type="domain" description="Amine oxidase" evidence="2">
    <location>
        <begin position="99"/>
        <end position="343"/>
    </location>
</feature>
<comment type="caution">
    <text evidence="3">The sequence shown here is derived from an EMBL/GenBank/DDBJ whole genome shotgun (WGS) entry which is preliminary data.</text>
</comment>
<dbReference type="InterPro" id="IPR002937">
    <property type="entry name" value="Amino_oxidase"/>
</dbReference>
<protein>
    <submittedName>
        <fullName evidence="3">FAD-dependent oxidoreductase</fullName>
    </submittedName>
</protein>
<dbReference type="Proteomes" id="UP000660070">
    <property type="component" value="Unassembled WGS sequence"/>
</dbReference>
<dbReference type="SUPFAM" id="SSF51905">
    <property type="entry name" value="FAD/NAD(P)-binding domain"/>
    <property type="match status" value="1"/>
</dbReference>
<dbReference type="InterPro" id="IPR036188">
    <property type="entry name" value="FAD/NAD-bd_sf"/>
</dbReference>
<proteinExistence type="inferred from homology"/>